<dbReference type="PROSITE" id="PS00518">
    <property type="entry name" value="ZF_RING_1"/>
    <property type="match status" value="1"/>
</dbReference>
<feature type="compositionally biased region" description="Polar residues" evidence="5">
    <location>
        <begin position="1345"/>
        <end position="1363"/>
    </location>
</feature>
<feature type="region of interest" description="Disordered" evidence="5">
    <location>
        <begin position="1066"/>
        <end position="1097"/>
    </location>
</feature>
<feature type="region of interest" description="Disordered" evidence="5">
    <location>
        <begin position="440"/>
        <end position="476"/>
    </location>
</feature>
<feature type="compositionally biased region" description="Basic residues" evidence="5">
    <location>
        <begin position="939"/>
        <end position="981"/>
    </location>
</feature>
<reference evidence="8" key="1">
    <citation type="submission" date="2023-03" db="UniProtKB">
        <authorList>
            <consortium name="WormBaseParasite"/>
        </authorList>
    </citation>
    <scope>IDENTIFICATION</scope>
</reference>
<feature type="compositionally biased region" description="Polar residues" evidence="5">
    <location>
        <begin position="892"/>
        <end position="908"/>
    </location>
</feature>
<feature type="region of interest" description="Disordered" evidence="5">
    <location>
        <begin position="168"/>
        <end position="209"/>
    </location>
</feature>
<dbReference type="PROSITE" id="PS50089">
    <property type="entry name" value="ZF_RING_2"/>
    <property type="match status" value="1"/>
</dbReference>
<feature type="compositionally biased region" description="Polar residues" evidence="5">
    <location>
        <begin position="604"/>
        <end position="616"/>
    </location>
</feature>
<dbReference type="InterPro" id="IPR057031">
    <property type="entry name" value="SFR19-like_C"/>
</dbReference>
<dbReference type="SMART" id="SM00184">
    <property type="entry name" value="RING"/>
    <property type="match status" value="2"/>
</dbReference>
<feature type="region of interest" description="Disordered" evidence="5">
    <location>
        <begin position="1345"/>
        <end position="1401"/>
    </location>
</feature>
<feature type="region of interest" description="Disordered" evidence="5">
    <location>
        <begin position="1114"/>
        <end position="1147"/>
    </location>
</feature>
<dbReference type="Pfam" id="PF23030">
    <property type="entry name" value="SCAF11-like_C"/>
    <property type="match status" value="1"/>
</dbReference>
<feature type="region of interest" description="Disordered" evidence="5">
    <location>
        <begin position="311"/>
        <end position="421"/>
    </location>
</feature>
<keyword evidence="7" id="KW-1185">Reference proteome</keyword>
<feature type="region of interest" description="Disordered" evidence="5">
    <location>
        <begin position="932"/>
        <end position="1042"/>
    </location>
</feature>
<evidence type="ECO:0000259" key="6">
    <source>
        <dbReference type="PROSITE" id="PS50089"/>
    </source>
</evidence>
<dbReference type="PANTHER" id="PTHR12618">
    <property type="entry name" value="PHD AND RING FINGER DOMAIN-CONTAINING PROTEIN 1"/>
    <property type="match status" value="1"/>
</dbReference>
<evidence type="ECO:0000256" key="4">
    <source>
        <dbReference type="PROSITE-ProRule" id="PRU00175"/>
    </source>
</evidence>
<keyword evidence="3" id="KW-0862">Zinc</keyword>
<evidence type="ECO:0000256" key="5">
    <source>
        <dbReference type="SAM" id="MobiDB-lite"/>
    </source>
</evidence>
<name>A0A9J2P9Z6_ASCLU</name>
<keyword evidence="2 4" id="KW-0863">Zinc-finger</keyword>
<proteinExistence type="predicted"/>
<feature type="region of interest" description="Disordered" evidence="5">
    <location>
        <begin position="771"/>
        <end position="913"/>
    </location>
</feature>
<feature type="compositionally biased region" description="Polar residues" evidence="5">
    <location>
        <begin position="1125"/>
        <end position="1138"/>
    </location>
</feature>
<dbReference type="Pfam" id="PF13639">
    <property type="entry name" value="zf-RING_2"/>
    <property type="match status" value="1"/>
</dbReference>
<feature type="compositionally biased region" description="Polar residues" evidence="5">
    <location>
        <begin position="383"/>
        <end position="392"/>
    </location>
</feature>
<dbReference type="Proteomes" id="UP000036681">
    <property type="component" value="Unplaced"/>
</dbReference>
<feature type="compositionally biased region" description="Polar residues" evidence="5">
    <location>
        <begin position="640"/>
        <end position="654"/>
    </location>
</feature>
<dbReference type="Gene3D" id="3.30.40.10">
    <property type="entry name" value="Zinc/RING finger domain, C3HC4 (zinc finger)"/>
    <property type="match status" value="2"/>
</dbReference>
<dbReference type="SUPFAM" id="SSF57850">
    <property type="entry name" value="RING/U-box"/>
    <property type="match status" value="1"/>
</dbReference>
<feature type="domain" description="RING-type" evidence="6">
    <location>
        <begin position="18"/>
        <end position="58"/>
    </location>
</feature>
<feature type="compositionally biased region" description="Low complexity" evidence="5">
    <location>
        <begin position="1299"/>
        <end position="1312"/>
    </location>
</feature>
<feature type="region of interest" description="Disordered" evidence="5">
    <location>
        <begin position="681"/>
        <end position="745"/>
    </location>
</feature>
<accession>A0A9J2P9Z6</accession>
<dbReference type="InterPro" id="IPR017907">
    <property type="entry name" value="Znf_RING_CS"/>
</dbReference>
<dbReference type="GO" id="GO:0008270">
    <property type="term" value="F:zinc ion binding"/>
    <property type="evidence" value="ECO:0007669"/>
    <property type="project" value="UniProtKB-KW"/>
</dbReference>
<feature type="region of interest" description="Disordered" evidence="5">
    <location>
        <begin position="590"/>
        <end position="616"/>
    </location>
</feature>
<evidence type="ECO:0000313" key="8">
    <source>
        <dbReference type="WBParaSite" id="ALUE_0000674501-mRNA-1"/>
    </source>
</evidence>
<feature type="compositionally biased region" description="Basic and acidic residues" evidence="5">
    <location>
        <begin position="1364"/>
        <end position="1377"/>
    </location>
</feature>
<evidence type="ECO:0000256" key="2">
    <source>
        <dbReference type="ARBA" id="ARBA00022771"/>
    </source>
</evidence>
<evidence type="ECO:0000256" key="1">
    <source>
        <dbReference type="ARBA" id="ARBA00022723"/>
    </source>
</evidence>
<protein>
    <submittedName>
        <fullName evidence="8">RING-type domain-containing protein</fullName>
    </submittedName>
</protein>
<dbReference type="InterPro" id="IPR047157">
    <property type="entry name" value="PHRF1/Atg35"/>
</dbReference>
<keyword evidence="1" id="KW-0479">Metal-binding</keyword>
<feature type="compositionally biased region" description="Polar residues" evidence="5">
    <location>
        <begin position="730"/>
        <end position="745"/>
    </location>
</feature>
<sequence length="1472" mass="161623">MSNRRRQGNGDREETYFCSICLSAAKFPRGRLTGCGHVFCFSCVNRWLKNRSQCPVCNDWPTQMKKILKSGRVTEHKVELRTNDDYENELEMGEGRGRRNRRREIRARCLICEQLSSRELLLVCNGVVGHNANGSAIRCRGTYHPHCIGLEELPPARRRLCPFCTDTQGTGRRASSVTLRDVPNGSGGEGTLVSPSQTSREPASSSIDGPGDLRLPLLFVICIEIGGPSWQGRDQNHGGEHGEECGTSDDEPISRYLYMSTGGALFIDCVGAVKVINIALNLWQMQLFTKSELCVKERLLVSWCLAPCRGGPRTSNVRPGRRSREADDDDRTGHNPPPANSSGVRDESNDASSGQLLQHNVAEDKTGHNLPPANCDGVRGESSDASSGQLLQHNVAEDKTGHNLPPANCDGVRGESSDASSGQLLQNNVDEMCQASFAGSRTSRVLREHRSGGLSESDSEGKAEYNLQPADSSGVHFNPEYAPLSPEERLYYENRCRELAKSSEYDIGGYNMRPAGSNGVLFNPEYAPWSPEERLYYENRCRELAKSSEYDIGGYNMQPAGSNGVLFNPEYAPWSPEERFFYENRCAESSKSSDHDTGAYNIQLADSSGKNNGSSDASLGPEVCFYLNPRSRGSSESRDNNTGGNNSFPCDNGNVNDKSSAASWGLEERFYHEHLCKESSVSEDGDRNKCNLQPADSDGVGGESNDASSDRAQRFRRKRRFRGSSESRDNNTGGNNSFPCDNGNVNDKSSAASWGLEERFYHEHLCKESSVSEDGDRNKCNLQPADSDGVGGESNDASSDRAQRFRRKRRFRESSESRENDTVGNNSFSADYGGVSDESSDGSLGAEQRCQRKRRCRESSESTVEDASEHNSYYSDSGDMSDESSDASSGSKQLSSHDSSDVESNGVSNGEDWNAIDSSVLSERLDLSYDPRGRTAVTRTRKRRRRLSARSSMRGRVKRRKKSNKRTARRKKVSRNRAARARRVDGARGSSARRRSRRGRATRSSVFHRSLPRFSLFNSDNDELPVENEPVPQNAEPDKENNETDFDLVGTIMEQQTTMMLSLHRARNSDDSTTIETEPVTKFSGSGDENTARIDGPTGRKMEARAEVSNIAGTSTRKNRPTRWGSPTTSVQSTNVTASIPLPTGPPIQQTISLEAIPIPNRATMRPPISPQIALAAAPSSLNTSPSTSFALNAFAPPFGMGSSSICAQPPLGLSSIANPHLGQQHLLQLPPQMFPNLLVQPSFPIGAVNNILAAGLLGNGSLGPPISQSGAPFVFGQVQMPTQNQQLTQQLANLASLQSTANSQQPRLPLSGVPPPPPVAATRIPGVDASLEPLTERIRQLTEANAVQSLGEGTSTTANGNDKPNKEDPEPKEFGGRKSASAEEEETSDVDARIHKNGPMFDQARHMLSESLKKAYKKKRITKDEYKEIMKKGVTALSQRTKLDEKKVHEYANKYIDCVLYRRKKKHVKEQ</sequence>
<dbReference type="WBParaSite" id="ALUE_0000674501-mRNA-1">
    <property type="protein sequence ID" value="ALUE_0000674501-mRNA-1"/>
    <property type="gene ID" value="ALUE_0000674501"/>
</dbReference>
<dbReference type="PANTHER" id="PTHR12618:SF20">
    <property type="entry name" value="PHD AND RING FINGER DOMAIN-CONTAINING PROTEIN 1"/>
    <property type="match status" value="1"/>
</dbReference>
<feature type="region of interest" description="Disordered" evidence="5">
    <location>
        <begin position="1299"/>
        <end position="1325"/>
    </location>
</feature>
<evidence type="ECO:0000256" key="3">
    <source>
        <dbReference type="ARBA" id="ARBA00022833"/>
    </source>
</evidence>
<dbReference type="InterPro" id="IPR001841">
    <property type="entry name" value="Znf_RING"/>
</dbReference>
<organism evidence="7 8">
    <name type="scientific">Ascaris lumbricoides</name>
    <name type="common">Giant roundworm</name>
    <dbReference type="NCBI Taxonomy" id="6252"/>
    <lineage>
        <taxon>Eukaryota</taxon>
        <taxon>Metazoa</taxon>
        <taxon>Ecdysozoa</taxon>
        <taxon>Nematoda</taxon>
        <taxon>Chromadorea</taxon>
        <taxon>Rhabditida</taxon>
        <taxon>Spirurina</taxon>
        <taxon>Ascaridomorpha</taxon>
        <taxon>Ascaridoidea</taxon>
        <taxon>Ascarididae</taxon>
        <taxon>Ascaris</taxon>
    </lineage>
</organism>
<feature type="region of interest" description="Disordered" evidence="5">
    <location>
        <begin position="630"/>
        <end position="654"/>
    </location>
</feature>
<feature type="compositionally biased region" description="Polar residues" evidence="5">
    <location>
        <begin position="193"/>
        <end position="207"/>
    </location>
</feature>
<feature type="compositionally biased region" description="Basic residues" evidence="5">
    <location>
        <begin position="991"/>
        <end position="1001"/>
    </location>
</feature>
<dbReference type="InterPro" id="IPR013083">
    <property type="entry name" value="Znf_RING/FYVE/PHD"/>
</dbReference>
<feature type="compositionally biased region" description="Basic and acidic residues" evidence="5">
    <location>
        <begin position="812"/>
        <end position="821"/>
    </location>
</feature>
<feature type="compositionally biased region" description="Polar residues" evidence="5">
    <location>
        <begin position="168"/>
        <end position="178"/>
    </location>
</feature>
<evidence type="ECO:0000313" key="7">
    <source>
        <dbReference type="Proteomes" id="UP000036681"/>
    </source>
</evidence>